<proteinExistence type="predicted"/>
<dbReference type="RefSeq" id="WP_393011023.1">
    <property type="nucleotide sequence ID" value="NZ_JAZAQF010000028.1"/>
</dbReference>
<comment type="caution">
    <text evidence="1">The sequence shown here is derived from an EMBL/GenBank/DDBJ whole genome shotgun (WGS) entry which is preliminary data.</text>
</comment>
<dbReference type="Proteomes" id="UP001604335">
    <property type="component" value="Unassembled WGS sequence"/>
</dbReference>
<evidence type="ECO:0000313" key="1">
    <source>
        <dbReference type="EMBL" id="MFG3817004.1"/>
    </source>
</evidence>
<dbReference type="EMBL" id="JAZAQF010000028">
    <property type="protein sequence ID" value="MFG3817004.1"/>
    <property type="molecule type" value="Genomic_DNA"/>
</dbReference>
<name>A0ABW7C738_9CYAN</name>
<reference evidence="2" key="1">
    <citation type="journal article" date="2024" name="Algal Res.">
        <title>Biochemical, toxicological and genomic investigation of a high-biomass producing Limnothrix strain isolated from Italian shallow drinking water reservoir.</title>
        <authorList>
            <person name="Simonazzi M."/>
            <person name="Shishido T.K."/>
            <person name="Delbaje E."/>
            <person name="Wahlsten M."/>
            <person name="Fewer D.P."/>
            <person name="Sivonen K."/>
            <person name="Pezzolesi L."/>
            <person name="Pistocchi R."/>
        </authorList>
    </citation>
    <scope>NUCLEOTIDE SEQUENCE [LARGE SCALE GENOMIC DNA]</scope>
    <source>
        <strain evidence="2">LRLZ20PSL1</strain>
    </source>
</reference>
<evidence type="ECO:0008006" key="3">
    <source>
        <dbReference type="Google" id="ProtNLM"/>
    </source>
</evidence>
<keyword evidence="2" id="KW-1185">Reference proteome</keyword>
<accession>A0ABW7C738</accession>
<protein>
    <recommendedName>
        <fullName evidence="3">Nuclear transport factor 2 family protein</fullName>
    </recommendedName>
</protein>
<evidence type="ECO:0000313" key="2">
    <source>
        <dbReference type="Proteomes" id="UP001604335"/>
    </source>
</evidence>
<organism evidence="1 2">
    <name type="scientific">Limnothrix redekei LRLZ20PSL1</name>
    <dbReference type="NCBI Taxonomy" id="3112953"/>
    <lineage>
        <taxon>Bacteria</taxon>
        <taxon>Bacillati</taxon>
        <taxon>Cyanobacteriota</taxon>
        <taxon>Cyanophyceae</taxon>
        <taxon>Pseudanabaenales</taxon>
        <taxon>Pseudanabaenaceae</taxon>
        <taxon>Limnothrix</taxon>
    </lineage>
</organism>
<sequence length="268" mass="29251">MLLRACYVLGNQQPIQRASRWGLALGAGLLMAMGTAVNPAAAVTIDPSVQALLSDIDRAASAKDAGLLQRFAPNFRSADGLSRDELGRSLSQFWQSFDQVTYSTTVEKADRDRDTWILETRTDITATKANTTLGPAKLVTEVRARQTIQNGLVIRQELLDERTTTQWGSKPPRVRVRLPERVRPGDTYTFDAIVQDPLGDTLLAGSAIDTPVRPELYAIPQNAALEPISAGGLFKVGRAPNSPGSRWISAVLVGPEGMTWITERLEVR</sequence>
<gene>
    <name evidence="1" type="ORF">VPK24_05100</name>
</gene>